<proteinExistence type="predicted"/>
<protein>
    <submittedName>
        <fullName evidence="1">Uncharacterized protein</fullName>
    </submittedName>
</protein>
<evidence type="ECO:0000313" key="1">
    <source>
        <dbReference type="EMBL" id="PVH36691.1"/>
    </source>
</evidence>
<dbReference type="AlphaFoldDB" id="A0A2T8IG97"/>
<dbReference type="Proteomes" id="UP000243499">
    <property type="component" value="Chromosome 6"/>
</dbReference>
<gene>
    <name evidence="1" type="ORF">PAHAL_6G143300</name>
</gene>
<sequence>MSTESSKASSRREMGLDELLRKMKLSEAEHEEVALAREEKESLPAVKWMAVGKLLTLKQYSKLSLFAMMKAAWNAAREVSFYPIGKNLFTIQAHCIGD</sequence>
<dbReference type="EMBL" id="CM008051">
    <property type="protein sequence ID" value="PVH36691.1"/>
    <property type="molecule type" value="Genomic_DNA"/>
</dbReference>
<dbReference type="Gramene" id="PVH36691">
    <property type="protein sequence ID" value="PVH36691"/>
    <property type="gene ID" value="PAHAL_6G143300"/>
</dbReference>
<name>A0A2T8IG97_9POAL</name>
<accession>A0A2T8IG97</accession>
<reference evidence="1" key="1">
    <citation type="submission" date="2018-04" db="EMBL/GenBank/DDBJ databases">
        <title>WGS assembly of Panicum hallii.</title>
        <authorList>
            <person name="Lovell J."/>
            <person name="Jenkins J."/>
            <person name="Lowry D."/>
            <person name="Mamidi S."/>
            <person name="Sreedasyam A."/>
            <person name="Weng X."/>
            <person name="Barry K."/>
            <person name="Bonette J."/>
            <person name="Campitelli B."/>
            <person name="Daum C."/>
            <person name="Gordon S."/>
            <person name="Gould B."/>
            <person name="Lipzen A."/>
            <person name="Macqueen A."/>
            <person name="Palacio-Mejia J."/>
            <person name="Plott C."/>
            <person name="Shakirov E."/>
            <person name="Shu S."/>
            <person name="Yoshinaga Y."/>
            <person name="Zane M."/>
            <person name="Rokhsar D."/>
            <person name="Grimwood J."/>
            <person name="Schmutz J."/>
            <person name="Juenger T."/>
        </authorList>
    </citation>
    <scope>NUCLEOTIDE SEQUENCE [LARGE SCALE GENOMIC DNA]</scope>
    <source>
        <strain evidence="1">FIL2</strain>
    </source>
</reference>
<organism evidence="1">
    <name type="scientific">Panicum hallii</name>
    <dbReference type="NCBI Taxonomy" id="206008"/>
    <lineage>
        <taxon>Eukaryota</taxon>
        <taxon>Viridiplantae</taxon>
        <taxon>Streptophyta</taxon>
        <taxon>Embryophyta</taxon>
        <taxon>Tracheophyta</taxon>
        <taxon>Spermatophyta</taxon>
        <taxon>Magnoliopsida</taxon>
        <taxon>Liliopsida</taxon>
        <taxon>Poales</taxon>
        <taxon>Poaceae</taxon>
        <taxon>PACMAD clade</taxon>
        <taxon>Panicoideae</taxon>
        <taxon>Panicodae</taxon>
        <taxon>Paniceae</taxon>
        <taxon>Panicinae</taxon>
        <taxon>Panicum</taxon>
        <taxon>Panicum sect. Panicum</taxon>
    </lineage>
</organism>